<protein>
    <submittedName>
        <fullName evidence="3">Major facilitator superfamily,Major facilitator superfamily domain</fullName>
    </submittedName>
</protein>
<organism evidence="3 4">
    <name type="scientific">Cinara cedri</name>
    <dbReference type="NCBI Taxonomy" id="506608"/>
    <lineage>
        <taxon>Eukaryota</taxon>
        <taxon>Metazoa</taxon>
        <taxon>Ecdysozoa</taxon>
        <taxon>Arthropoda</taxon>
        <taxon>Hexapoda</taxon>
        <taxon>Insecta</taxon>
        <taxon>Pterygota</taxon>
        <taxon>Neoptera</taxon>
        <taxon>Paraneoptera</taxon>
        <taxon>Hemiptera</taxon>
        <taxon>Sternorrhyncha</taxon>
        <taxon>Aphidomorpha</taxon>
        <taxon>Aphidoidea</taxon>
        <taxon>Aphididae</taxon>
        <taxon>Lachninae</taxon>
        <taxon>Cinara</taxon>
    </lineage>
</organism>
<feature type="transmembrane region" description="Helical" evidence="2">
    <location>
        <begin position="468"/>
        <end position="488"/>
    </location>
</feature>
<dbReference type="AlphaFoldDB" id="A0A5E4MPE0"/>
<feature type="transmembrane region" description="Helical" evidence="2">
    <location>
        <begin position="434"/>
        <end position="456"/>
    </location>
</feature>
<keyword evidence="4" id="KW-1185">Reference proteome</keyword>
<feature type="transmembrane region" description="Helical" evidence="2">
    <location>
        <begin position="46"/>
        <end position="65"/>
    </location>
</feature>
<reference evidence="3 4" key="1">
    <citation type="submission" date="2019-08" db="EMBL/GenBank/DDBJ databases">
        <authorList>
            <person name="Alioto T."/>
            <person name="Alioto T."/>
            <person name="Gomez Garrido J."/>
        </authorList>
    </citation>
    <scope>NUCLEOTIDE SEQUENCE [LARGE SCALE GENOMIC DNA]</scope>
</reference>
<feature type="transmembrane region" description="Helical" evidence="2">
    <location>
        <begin position="404"/>
        <end position="422"/>
    </location>
</feature>
<feature type="transmembrane region" description="Helical" evidence="2">
    <location>
        <begin position="177"/>
        <end position="196"/>
    </location>
</feature>
<evidence type="ECO:0000313" key="3">
    <source>
        <dbReference type="EMBL" id="VVC31705.1"/>
    </source>
</evidence>
<accession>A0A5E4MPE0</accession>
<dbReference type="Pfam" id="PF07690">
    <property type="entry name" value="MFS_1"/>
    <property type="match status" value="1"/>
</dbReference>
<sequence>MYSREKPPRPSAENNEPDESSYMLRDKKSSSLRRDGRITAAWDEDWSWYVVTGCAFANFLLPGMLRCFGPDVLEGFTEKYHLGTRWACLWIPTVFDLTFSIAGAISCFLCELTSHRTVTLWGGLLASIGMMSSLFANSILYLYISYGIMVGFGAGVCYPAGILIVNEYFNESRGLANGLSLVGTTVGSIAMPPYIMFLTSSYGYRGGILIVSGMMLNVLACALTYKPAQDKHTPDVQFPDTMTTSSSSSSSRSSINARVAAATVVRVTDEYCTAVESCCTSSINTSVRVTTTAIAADDIVTTDEYYADVVVSSPLLEHHVQHRGKVARLRRTFSGRPTAVLLAVTAVNALSELAYGTFAATSTPRPSNTKAALWLAAADATGRVLVPAVSDHLSTGNGGGSASIYLNAVIMAVGGAVLLTAGSARQSQTTEWSLCLIAAFGLVSGAAVGLEPLVAVHVLGHDRLPTSYSATMLAKGAAGLAVHLLFSPMAGHHDHSAYRPPQHRIPANIALYVLGSCLVAAAAGWTARLLFRPHFYTPRSGFGQYMRAA</sequence>
<dbReference type="PANTHER" id="PTHR11360:SF306">
    <property type="entry name" value="RE01051P"/>
    <property type="match status" value="1"/>
</dbReference>
<dbReference type="Proteomes" id="UP000325440">
    <property type="component" value="Unassembled WGS sequence"/>
</dbReference>
<feature type="transmembrane region" description="Helical" evidence="2">
    <location>
        <begin position="117"/>
        <end position="136"/>
    </location>
</feature>
<dbReference type="GO" id="GO:0008028">
    <property type="term" value="F:monocarboxylic acid transmembrane transporter activity"/>
    <property type="evidence" value="ECO:0007669"/>
    <property type="project" value="TreeGrafter"/>
</dbReference>
<dbReference type="OrthoDB" id="5667at2759"/>
<dbReference type="EMBL" id="CABPRJ010000951">
    <property type="protein sequence ID" value="VVC31705.1"/>
    <property type="molecule type" value="Genomic_DNA"/>
</dbReference>
<keyword evidence="2" id="KW-0472">Membrane</keyword>
<dbReference type="Gene3D" id="1.20.1250.20">
    <property type="entry name" value="MFS general substrate transporter like domains"/>
    <property type="match status" value="1"/>
</dbReference>
<proteinExistence type="predicted"/>
<feature type="region of interest" description="Disordered" evidence="1">
    <location>
        <begin position="1"/>
        <end position="22"/>
    </location>
</feature>
<gene>
    <name evidence="3" type="ORF">CINCED_3A019293</name>
</gene>
<keyword evidence="2" id="KW-0812">Transmembrane</keyword>
<evidence type="ECO:0000313" key="4">
    <source>
        <dbReference type="Proteomes" id="UP000325440"/>
    </source>
</evidence>
<dbReference type="PANTHER" id="PTHR11360">
    <property type="entry name" value="MONOCARBOXYLATE TRANSPORTER"/>
    <property type="match status" value="1"/>
</dbReference>
<name>A0A5E4MPE0_9HEMI</name>
<feature type="transmembrane region" description="Helical" evidence="2">
    <location>
        <begin position="142"/>
        <end position="165"/>
    </location>
</feature>
<dbReference type="SUPFAM" id="SSF103473">
    <property type="entry name" value="MFS general substrate transporter"/>
    <property type="match status" value="1"/>
</dbReference>
<dbReference type="InterPro" id="IPR036259">
    <property type="entry name" value="MFS_trans_sf"/>
</dbReference>
<dbReference type="InterPro" id="IPR050327">
    <property type="entry name" value="Proton-linked_MCT"/>
</dbReference>
<feature type="transmembrane region" description="Helical" evidence="2">
    <location>
        <begin position="202"/>
        <end position="225"/>
    </location>
</feature>
<feature type="transmembrane region" description="Helical" evidence="2">
    <location>
        <begin position="89"/>
        <end position="110"/>
    </location>
</feature>
<dbReference type="InterPro" id="IPR011701">
    <property type="entry name" value="MFS"/>
</dbReference>
<keyword evidence="2" id="KW-1133">Transmembrane helix</keyword>
<feature type="transmembrane region" description="Helical" evidence="2">
    <location>
        <begin position="509"/>
        <end position="531"/>
    </location>
</feature>
<evidence type="ECO:0000256" key="1">
    <source>
        <dbReference type="SAM" id="MobiDB-lite"/>
    </source>
</evidence>
<evidence type="ECO:0000256" key="2">
    <source>
        <dbReference type="SAM" id="Phobius"/>
    </source>
</evidence>
<feature type="transmembrane region" description="Helical" evidence="2">
    <location>
        <begin position="338"/>
        <end position="358"/>
    </location>
</feature>